<gene>
    <name evidence="1" type="ORF">LFOEMHHC_00030</name>
</gene>
<proteinExistence type="predicted"/>
<organism evidence="1">
    <name type="scientific">Candidatus Methanophagaceae archaeon ANME-1 ERB6</name>
    <dbReference type="NCBI Taxonomy" id="2759912"/>
    <lineage>
        <taxon>Archaea</taxon>
        <taxon>Methanobacteriati</taxon>
        <taxon>Methanobacteriota</taxon>
        <taxon>Stenosarchaea group</taxon>
        <taxon>Methanomicrobia</taxon>
        <taxon>Candidatus Methanophagales</taxon>
        <taxon>Candidatus Methanophagaceae</taxon>
    </lineage>
</organism>
<dbReference type="AlphaFoldDB" id="A0A7G9YW20"/>
<evidence type="ECO:0000313" key="1">
    <source>
        <dbReference type="EMBL" id="QNO52204.1"/>
    </source>
</evidence>
<accession>A0A7G9YW20</accession>
<name>A0A7G9YW20_9EURY</name>
<dbReference type="EMBL" id="MT631503">
    <property type="protein sequence ID" value="QNO52204.1"/>
    <property type="molecule type" value="Genomic_DNA"/>
</dbReference>
<reference evidence="1" key="1">
    <citation type="submission" date="2020-06" db="EMBL/GenBank/DDBJ databases">
        <title>Unique genomic features of the anaerobic methanotrophic archaea.</title>
        <authorList>
            <person name="Chadwick G.L."/>
            <person name="Skennerton C.T."/>
            <person name="Laso-Perez R."/>
            <person name="Leu A.O."/>
            <person name="Speth D.R."/>
            <person name="Yu H."/>
            <person name="Morgan-Lang C."/>
            <person name="Hatzenpichler R."/>
            <person name="Goudeau D."/>
            <person name="Malmstrom R."/>
            <person name="Brazelton W.J."/>
            <person name="Woyke T."/>
            <person name="Hallam S.J."/>
            <person name="Tyson G.W."/>
            <person name="Wegener G."/>
            <person name="Boetius A."/>
            <person name="Orphan V."/>
        </authorList>
    </citation>
    <scope>NUCLEOTIDE SEQUENCE</scope>
</reference>
<dbReference type="Pfam" id="PF03683">
    <property type="entry name" value="UPF0175"/>
    <property type="match status" value="1"/>
</dbReference>
<sequence>MSSISVKIPSGIVGIIGKHKNIEKESRILIATELYREGEISIGRAAELAALPFEDFIEELKYREMKIYSLLDVSEAEDEESKAEKHFK</sequence>
<protein>
    <submittedName>
        <fullName evidence="1">Uncharacterized protein</fullName>
    </submittedName>
</protein>
<dbReference type="InterPro" id="IPR005368">
    <property type="entry name" value="UPF0175"/>
</dbReference>